<dbReference type="AlphaFoldDB" id="A0AAV7KMR0"/>
<evidence type="ECO:0000256" key="3">
    <source>
        <dbReference type="ARBA" id="ARBA00022989"/>
    </source>
</evidence>
<dbReference type="Proteomes" id="UP001066276">
    <property type="component" value="Chromosome 12"/>
</dbReference>
<keyword evidence="2" id="KW-0812">Transmembrane</keyword>
<proteinExistence type="predicted"/>
<dbReference type="EMBL" id="JANPWB010000016">
    <property type="protein sequence ID" value="KAJ1080506.1"/>
    <property type="molecule type" value="Genomic_DNA"/>
</dbReference>
<name>A0AAV7KMR0_PLEWA</name>
<dbReference type="SUPFAM" id="SSF48726">
    <property type="entry name" value="Immunoglobulin"/>
    <property type="match status" value="1"/>
</dbReference>
<keyword evidence="5" id="KW-0675">Receptor</keyword>
<keyword evidence="8" id="KW-1185">Reference proteome</keyword>
<dbReference type="CDD" id="cd00099">
    <property type="entry name" value="IgV"/>
    <property type="match status" value="1"/>
</dbReference>
<dbReference type="PANTHER" id="PTHR19256:SF65">
    <property type="entry name" value="T CELL RECEPTOR GAMMA CONSTANT 1-RELATED"/>
    <property type="match status" value="1"/>
</dbReference>
<sequence>MSWDETALIFMYQLRDHWSQPKDKYLAQHLHIRVNQGAVKRTAKAFRPPKGLLQGVTVTSQTQKSSPSEASDSIYQGWRLTFAGADTTYVVALTGTSFFNSARSQSQAPVLTPATNSVSLGQSITFNCNVGVKDGGVTKFIKQTPGEAPLGIMSHHHSWTNPRYAPGVSSAHFTATINSAGTEYQFIIRNTELMDAATYYCVKWYVSLSGYHCERDHDKNTTISAETGTEKR</sequence>
<evidence type="ECO:0000256" key="2">
    <source>
        <dbReference type="ARBA" id="ARBA00022692"/>
    </source>
</evidence>
<keyword evidence="4" id="KW-0472">Membrane</keyword>
<evidence type="ECO:0000256" key="5">
    <source>
        <dbReference type="ARBA" id="ARBA00023170"/>
    </source>
</evidence>
<dbReference type="Gene3D" id="2.60.40.10">
    <property type="entry name" value="Immunoglobulins"/>
    <property type="match status" value="1"/>
</dbReference>
<protein>
    <recommendedName>
        <fullName evidence="9">Ig-like domain-containing protein</fullName>
    </recommendedName>
</protein>
<comment type="subcellular location">
    <subcellularLocation>
        <location evidence="1">Membrane</location>
    </subcellularLocation>
</comment>
<evidence type="ECO:0000256" key="1">
    <source>
        <dbReference type="ARBA" id="ARBA00004370"/>
    </source>
</evidence>
<reference evidence="7" key="1">
    <citation type="journal article" date="2022" name="bioRxiv">
        <title>Sequencing and chromosome-scale assembly of the giantPleurodeles waltlgenome.</title>
        <authorList>
            <person name="Brown T."/>
            <person name="Elewa A."/>
            <person name="Iarovenko S."/>
            <person name="Subramanian E."/>
            <person name="Araus A.J."/>
            <person name="Petzold A."/>
            <person name="Susuki M."/>
            <person name="Suzuki K.-i.T."/>
            <person name="Hayashi T."/>
            <person name="Toyoda A."/>
            <person name="Oliveira C."/>
            <person name="Osipova E."/>
            <person name="Leigh N.D."/>
            <person name="Simon A."/>
            <person name="Yun M.H."/>
        </authorList>
    </citation>
    <scope>NUCLEOTIDE SEQUENCE</scope>
    <source>
        <strain evidence="7">20211129_DDA</strain>
        <tissue evidence="7">Liver</tissue>
    </source>
</reference>
<dbReference type="InterPro" id="IPR013783">
    <property type="entry name" value="Ig-like_fold"/>
</dbReference>
<dbReference type="GO" id="GO:0016020">
    <property type="term" value="C:membrane"/>
    <property type="evidence" value="ECO:0007669"/>
    <property type="project" value="UniProtKB-SubCell"/>
</dbReference>
<organism evidence="7 8">
    <name type="scientific">Pleurodeles waltl</name>
    <name type="common">Iberian ribbed newt</name>
    <dbReference type="NCBI Taxonomy" id="8319"/>
    <lineage>
        <taxon>Eukaryota</taxon>
        <taxon>Metazoa</taxon>
        <taxon>Chordata</taxon>
        <taxon>Craniata</taxon>
        <taxon>Vertebrata</taxon>
        <taxon>Euteleostomi</taxon>
        <taxon>Amphibia</taxon>
        <taxon>Batrachia</taxon>
        <taxon>Caudata</taxon>
        <taxon>Salamandroidea</taxon>
        <taxon>Salamandridae</taxon>
        <taxon>Pleurodelinae</taxon>
        <taxon>Pleurodeles</taxon>
    </lineage>
</organism>
<accession>A0AAV7KMR0</accession>
<evidence type="ECO:0000256" key="6">
    <source>
        <dbReference type="ARBA" id="ARBA00023319"/>
    </source>
</evidence>
<keyword evidence="6" id="KW-0393">Immunoglobulin domain</keyword>
<evidence type="ECO:0000256" key="4">
    <source>
        <dbReference type="ARBA" id="ARBA00023136"/>
    </source>
</evidence>
<gene>
    <name evidence="7" type="ORF">NDU88_000705</name>
</gene>
<evidence type="ECO:0000313" key="8">
    <source>
        <dbReference type="Proteomes" id="UP001066276"/>
    </source>
</evidence>
<comment type="caution">
    <text evidence="7">The sequence shown here is derived from an EMBL/GenBank/DDBJ whole genome shotgun (WGS) entry which is preliminary data.</text>
</comment>
<evidence type="ECO:0000313" key="7">
    <source>
        <dbReference type="EMBL" id="KAJ1080506.1"/>
    </source>
</evidence>
<dbReference type="PANTHER" id="PTHR19256">
    <property type="entry name" value="T-CELL RECEPTOR GAMMA CHAIN"/>
    <property type="match status" value="1"/>
</dbReference>
<dbReference type="InterPro" id="IPR051117">
    <property type="entry name" value="TRG_var/const_region"/>
</dbReference>
<keyword evidence="3" id="KW-1133">Transmembrane helix</keyword>
<dbReference type="InterPro" id="IPR036179">
    <property type="entry name" value="Ig-like_dom_sf"/>
</dbReference>
<evidence type="ECO:0008006" key="9">
    <source>
        <dbReference type="Google" id="ProtNLM"/>
    </source>
</evidence>